<feature type="binding site" evidence="6">
    <location>
        <position position="194"/>
    </location>
    <ligand>
        <name>substrate</name>
    </ligand>
</feature>
<evidence type="ECO:0000256" key="1">
    <source>
        <dbReference type="ARBA" id="ARBA00007754"/>
    </source>
</evidence>
<dbReference type="GO" id="GO:0005576">
    <property type="term" value="C:extracellular region"/>
    <property type="evidence" value="ECO:0007669"/>
    <property type="project" value="UniProtKB-SubCell"/>
</dbReference>
<dbReference type="EMBL" id="MPPL01000001">
    <property type="protein sequence ID" value="OKS85104.1"/>
    <property type="molecule type" value="Genomic_DNA"/>
</dbReference>
<keyword evidence="4" id="KW-0732">Signal</keyword>
<dbReference type="InterPro" id="IPR016714">
    <property type="entry name" value="MANB/E"/>
</dbReference>
<evidence type="ECO:0000256" key="8">
    <source>
        <dbReference type="PROSITE-ProRule" id="PRU01100"/>
    </source>
</evidence>
<dbReference type="InterPro" id="IPR022790">
    <property type="entry name" value="GH26_dom"/>
</dbReference>
<evidence type="ECO:0000256" key="2">
    <source>
        <dbReference type="ARBA" id="ARBA00022801"/>
    </source>
</evidence>
<keyword evidence="4" id="KW-0119">Carbohydrate metabolism</keyword>
<keyword evidence="3 4" id="KW-0326">Glycosidase</keyword>
<evidence type="ECO:0000256" key="6">
    <source>
        <dbReference type="PIRSR" id="PIRSR018168-2"/>
    </source>
</evidence>
<dbReference type="AlphaFoldDB" id="A0A1Q5ZTL1"/>
<keyword evidence="2 4" id="KW-0378">Hydrolase</keyword>
<organism evidence="10 11">
    <name type="scientific">Mucilaginibacter polytrichastri</name>
    <dbReference type="NCBI Taxonomy" id="1302689"/>
    <lineage>
        <taxon>Bacteria</taxon>
        <taxon>Pseudomonadati</taxon>
        <taxon>Bacteroidota</taxon>
        <taxon>Sphingobacteriia</taxon>
        <taxon>Sphingobacteriales</taxon>
        <taxon>Sphingobacteriaceae</taxon>
        <taxon>Mucilaginibacter</taxon>
    </lineage>
</organism>
<gene>
    <name evidence="10" type="ORF">RG47T_0543</name>
</gene>
<comment type="subcellular location">
    <subcellularLocation>
        <location evidence="4">Secreted</location>
    </subcellularLocation>
</comment>
<comment type="similarity">
    <text evidence="1 4 8">Belongs to the glycosyl hydrolase 26 family.</text>
</comment>
<protein>
    <recommendedName>
        <fullName evidence="4">Mannan endo-1,4-beta-mannosidase</fullName>
        <ecNumber evidence="4">3.2.1.78</ecNumber>
    </recommendedName>
</protein>
<comment type="caution">
    <text evidence="10">The sequence shown here is derived from an EMBL/GenBank/DDBJ whole genome shotgun (WGS) entry which is preliminary data.</text>
</comment>
<dbReference type="PANTHER" id="PTHR40079:SF4">
    <property type="entry name" value="GH26 DOMAIN-CONTAINING PROTEIN-RELATED"/>
    <property type="match status" value="1"/>
</dbReference>
<feature type="active site" description="Nucleophile" evidence="5 8">
    <location>
        <position position="294"/>
    </location>
</feature>
<dbReference type="Pfam" id="PF02156">
    <property type="entry name" value="Glyco_hydro_26"/>
    <property type="match status" value="1"/>
</dbReference>
<dbReference type="Proteomes" id="UP000186720">
    <property type="component" value="Unassembled WGS sequence"/>
</dbReference>
<evidence type="ECO:0000256" key="4">
    <source>
        <dbReference type="PIRNR" id="PIRNR018168"/>
    </source>
</evidence>
<evidence type="ECO:0000256" key="5">
    <source>
        <dbReference type="PIRSR" id="PIRSR018168-1"/>
    </source>
</evidence>
<name>A0A1Q5ZTL1_9SPHI</name>
<evidence type="ECO:0000313" key="10">
    <source>
        <dbReference type="EMBL" id="OKS85104.1"/>
    </source>
</evidence>
<dbReference type="RefSeq" id="WP_074487924.1">
    <property type="nucleotide sequence ID" value="NZ_FPAM01000001.1"/>
</dbReference>
<dbReference type="PRINTS" id="PR00739">
    <property type="entry name" value="GLHYDRLASE26"/>
</dbReference>
<dbReference type="EC" id="3.2.1.78" evidence="4"/>
<evidence type="ECO:0000259" key="9">
    <source>
        <dbReference type="PROSITE" id="PS51764"/>
    </source>
</evidence>
<feature type="signal peptide" evidence="4">
    <location>
        <begin position="1"/>
        <end position="20"/>
    </location>
</feature>
<dbReference type="InterPro" id="IPR017853">
    <property type="entry name" value="GH"/>
</dbReference>
<dbReference type="Gene3D" id="3.20.20.80">
    <property type="entry name" value="Glycosidases"/>
    <property type="match status" value="1"/>
</dbReference>
<feature type="binding site" evidence="6">
    <location>
        <position position="127"/>
    </location>
    <ligand>
        <name>substrate</name>
    </ligand>
</feature>
<feature type="site" description="Plays an important role in maintaining the position of the catalytic nucleophile" evidence="7">
    <location>
        <position position="188"/>
    </location>
</feature>
<dbReference type="PROSITE" id="PS51764">
    <property type="entry name" value="GH26"/>
    <property type="match status" value="1"/>
</dbReference>
<dbReference type="PIRSF" id="PIRSF018168">
    <property type="entry name" value="Mannan-1_4-beta-mannosidase"/>
    <property type="match status" value="1"/>
</dbReference>
<dbReference type="InterPro" id="IPR000805">
    <property type="entry name" value="Glyco_hydro_26"/>
</dbReference>
<proteinExistence type="inferred from homology"/>
<dbReference type="PANTHER" id="PTHR40079">
    <property type="entry name" value="MANNAN ENDO-1,4-BETA-MANNOSIDASE E-RELATED"/>
    <property type="match status" value="1"/>
</dbReference>
<sequence length="379" mass="43141">MKNVLLVSIITVLSITSLKAQVQPNAPCDPKATKETRNLYNNMRQLVEKGIMYGHHDDTGYGVNWRLQADSSDVKAVTGSYPAIYGWDLARIEHDSTSDINGIPFETQRQLVKDAYQRGGVNTFCWHMDNPVNDKTAWDTTNNSVKDILADGEAHDKYVAYLKKAAKFIKSFKGDNGEAIPILFRPFHELTGGWFWWGNKTTDPQDLIAIWRFTIDYLRKKEKVHNLLVVYSTADFNSPEDFMARYPGDDYVDLVGFDLYCTDNVPQFVQRLDKQLSILQTVAAEHHKIACVPETGYQSIPDANWWTGTLLPEIAKYKLSYLLTWRNGGLNHHFAPYPGQKSAADFVRFYNNPKVLFQDKLSPMGIYGKVLNTNDQTGH</sequence>
<feature type="binding site" evidence="6">
    <location>
        <position position="260"/>
    </location>
    <ligand>
        <name>substrate</name>
    </ligand>
</feature>
<keyword evidence="11" id="KW-1185">Reference proteome</keyword>
<dbReference type="SUPFAM" id="SSF51445">
    <property type="entry name" value="(Trans)glycosidases"/>
    <property type="match status" value="1"/>
</dbReference>
<evidence type="ECO:0000313" key="11">
    <source>
        <dbReference type="Proteomes" id="UP000186720"/>
    </source>
</evidence>
<dbReference type="OrthoDB" id="9803686at2"/>
<reference evidence="10 11" key="1">
    <citation type="submission" date="2016-11" db="EMBL/GenBank/DDBJ databases">
        <title>Whole Genome Sequencing of Mucilaginibacter polytrichastri RG4-7(T) isolated from the moss sample.</title>
        <authorList>
            <person name="Li Y."/>
        </authorList>
    </citation>
    <scope>NUCLEOTIDE SEQUENCE [LARGE SCALE GENOMIC DNA]</scope>
    <source>
        <strain evidence="10 11">RG4-7</strain>
    </source>
</reference>
<evidence type="ECO:0000256" key="3">
    <source>
        <dbReference type="ARBA" id="ARBA00023295"/>
    </source>
</evidence>
<accession>A0A1Q5ZTL1</accession>
<dbReference type="STRING" id="1302689.RG47T_0543"/>
<evidence type="ECO:0000256" key="7">
    <source>
        <dbReference type="PIRSR" id="PIRSR018168-3"/>
    </source>
</evidence>
<keyword evidence="4" id="KW-0964">Secreted</keyword>
<feature type="chain" id="PRO_5011836656" description="Mannan endo-1,4-beta-mannosidase" evidence="4">
    <location>
        <begin position="21"/>
        <end position="379"/>
    </location>
</feature>
<dbReference type="GO" id="GO:0016985">
    <property type="term" value="F:mannan endo-1,4-beta-mannosidase activity"/>
    <property type="evidence" value="ECO:0007669"/>
    <property type="project" value="UniProtKB-UniRule"/>
</dbReference>
<feature type="domain" description="GH26" evidence="9">
    <location>
        <begin position="34"/>
        <end position="359"/>
    </location>
</feature>
<comment type="catalytic activity">
    <reaction evidence="4">
        <text>Random hydrolysis of (1-&gt;4)-beta-D-mannosidic linkages in mannans, galactomannans and glucomannans.</text>
        <dbReference type="EC" id="3.2.1.78"/>
    </reaction>
</comment>
<dbReference type="GO" id="GO:0006080">
    <property type="term" value="P:substituted mannan metabolic process"/>
    <property type="evidence" value="ECO:0007669"/>
    <property type="project" value="UniProtKB-UniRule"/>
</dbReference>
<feature type="active site" description="Proton donor" evidence="5 8">
    <location>
        <position position="189"/>
    </location>
</feature>